<dbReference type="Proteomes" id="UP000289465">
    <property type="component" value="Unassembled WGS sequence"/>
</dbReference>
<reference evidence="1 2" key="1">
    <citation type="submission" date="2018-07" db="EMBL/GenBank/DDBJ databases">
        <authorList>
            <person name="Peeters C."/>
        </authorList>
    </citation>
    <scope>NUCLEOTIDE SEQUENCE [LARGE SCALE GENOMIC DNA]</scope>
    <source>
        <strain evidence="1 2">LMG 30378</strain>
    </source>
</reference>
<name>A0A446CZG6_9BURK</name>
<proteinExistence type="predicted"/>
<dbReference type="OrthoDB" id="8859465at2"/>
<gene>
    <name evidence="1" type="ORF">AVE30378_05630</name>
</gene>
<organism evidence="1 2">
    <name type="scientific">Achromobacter veterisilvae</name>
    <dbReference type="NCBI Taxonomy" id="2069367"/>
    <lineage>
        <taxon>Bacteria</taxon>
        <taxon>Pseudomonadati</taxon>
        <taxon>Pseudomonadota</taxon>
        <taxon>Betaproteobacteria</taxon>
        <taxon>Burkholderiales</taxon>
        <taxon>Alcaligenaceae</taxon>
        <taxon>Achromobacter</taxon>
    </lineage>
</organism>
<protein>
    <submittedName>
        <fullName evidence="1">Uncharacterized protein</fullName>
    </submittedName>
</protein>
<dbReference type="EMBL" id="UFQC01000048">
    <property type="protein sequence ID" value="SSW73268.1"/>
    <property type="molecule type" value="Genomic_DNA"/>
</dbReference>
<accession>A0A446CZG6</accession>
<evidence type="ECO:0000313" key="1">
    <source>
        <dbReference type="EMBL" id="SSW73268.1"/>
    </source>
</evidence>
<dbReference type="RefSeq" id="WP_129245992.1">
    <property type="nucleotide sequence ID" value="NZ_UFQC01000048.1"/>
</dbReference>
<sequence length="68" mass="7659">MAEIQSTNLAGPTNLERRAAQLASLTLMLYGRGREAFNDLFEHDRDNILWLVNDLAVEVRDIVNGDSQ</sequence>
<dbReference type="AlphaFoldDB" id="A0A446CZG6"/>
<evidence type="ECO:0000313" key="2">
    <source>
        <dbReference type="Proteomes" id="UP000289465"/>
    </source>
</evidence>